<name>A0ABS5DSC4_9BURK</name>
<evidence type="ECO:0000259" key="5">
    <source>
        <dbReference type="PROSITE" id="PS50011"/>
    </source>
</evidence>
<feature type="domain" description="Protein kinase" evidence="5">
    <location>
        <begin position="49"/>
        <end position="312"/>
    </location>
</feature>
<evidence type="ECO:0000256" key="4">
    <source>
        <dbReference type="ARBA" id="ARBA00022840"/>
    </source>
</evidence>
<keyword evidence="6" id="KW-0723">Serine/threonine-protein kinase</keyword>
<keyword evidence="2" id="KW-0547">Nucleotide-binding</keyword>
<evidence type="ECO:0000313" key="6">
    <source>
        <dbReference type="EMBL" id="MBQ0934043.1"/>
    </source>
</evidence>
<organism evidence="6 7">
    <name type="scientific">Ideonella paludis</name>
    <dbReference type="NCBI Taxonomy" id="1233411"/>
    <lineage>
        <taxon>Bacteria</taxon>
        <taxon>Pseudomonadati</taxon>
        <taxon>Pseudomonadota</taxon>
        <taxon>Betaproteobacteria</taxon>
        <taxon>Burkholderiales</taxon>
        <taxon>Sphaerotilaceae</taxon>
        <taxon>Ideonella</taxon>
    </lineage>
</organism>
<dbReference type="InterPro" id="IPR011009">
    <property type="entry name" value="Kinase-like_dom_sf"/>
</dbReference>
<keyword evidence="1" id="KW-0808">Transferase</keyword>
<reference evidence="6 7" key="1">
    <citation type="submission" date="2021-04" db="EMBL/GenBank/DDBJ databases">
        <title>The genome sequence of type strain Ideonella paludis KCTC 32238.</title>
        <authorList>
            <person name="Liu Y."/>
        </authorList>
    </citation>
    <scope>NUCLEOTIDE SEQUENCE [LARGE SCALE GENOMIC DNA]</scope>
    <source>
        <strain evidence="6 7">KCTC 32238</strain>
    </source>
</reference>
<dbReference type="Pfam" id="PF00069">
    <property type="entry name" value="Pkinase"/>
    <property type="match status" value="1"/>
</dbReference>
<accession>A0ABS5DSC4</accession>
<dbReference type="EMBL" id="JAGQDG010000001">
    <property type="protein sequence ID" value="MBQ0934043.1"/>
    <property type="molecule type" value="Genomic_DNA"/>
</dbReference>
<dbReference type="Gene3D" id="1.10.510.10">
    <property type="entry name" value="Transferase(Phosphotransferase) domain 1"/>
    <property type="match status" value="1"/>
</dbReference>
<dbReference type="Proteomes" id="UP000672097">
    <property type="component" value="Unassembled WGS sequence"/>
</dbReference>
<dbReference type="Gene3D" id="3.30.200.20">
    <property type="entry name" value="Phosphorylase Kinase, domain 1"/>
    <property type="match status" value="1"/>
</dbReference>
<dbReference type="PROSITE" id="PS50011">
    <property type="entry name" value="PROTEIN_KINASE_DOM"/>
    <property type="match status" value="1"/>
</dbReference>
<sequence>MGNAKGFWGRLGLGREATALAEDADDGLLTSGGPLPADRPAKAARLGSFSLLRCVAQGGQGELHLATDLGTGLPVAIKTIQLGRSEVACDRFMKETAAAGHLQHPDIVRSYAAGIDGQGDARRGWIAMEWISGEDLGQVLAGPRKLDASAALLVAARVAAALAYAHRRGVLHRDIKPGNILLQRRSGLVKVTDFGCARLTDAAASRSGVLLGSPAYMAPEQLAGAAVDGRADLYAVGVLLFQALTGRLPFESASLGGLLAEIAQRPAPALAEFRPDLPRGVGLLVASLLAKQAADRPPDGDDLARELCKMALACGLARPDEPAATRHNV</sequence>
<evidence type="ECO:0000256" key="1">
    <source>
        <dbReference type="ARBA" id="ARBA00022679"/>
    </source>
</evidence>
<proteinExistence type="predicted"/>
<evidence type="ECO:0000313" key="7">
    <source>
        <dbReference type="Proteomes" id="UP000672097"/>
    </source>
</evidence>
<keyword evidence="7" id="KW-1185">Reference proteome</keyword>
<dbReference type="InterPro" id="IPR000719">
    <property type="entry name" value="Prot_kinase_dom"/>
</dbReference>
<dbReference type="GO" id="GO:0004674">
    <property type="term" value="F:protein serine/threonine kinase activity"/>
    <property type="evidence" value="ECO:0007669"/>
    <property type="project" value="UniProtKB-KW"/>
</dbReference>
<dbReference type="CDD" id="cd14014">
    <property type="entry name" value="STKc_PknB_like"/>
    <property type="match status" value="1"/>
</dbReference>
<keyword evidence="4" id="KW-0067">ATP-binding</keyword>
<dbReference type="InterPro" id="IPR008271">
    <property type="entry name" value="Ser/Thr_kinase_AS"/>
</dbReference>
<dbReference type="PANTHER" id="PTHR43289">
    <property type="entry name" value="MITOGEN-ACTIVATED PROTEIN KINASE KINASE KINASE 20-RELATED"/>
    <property type="match status" value="1"/>
</dbReference>
<evidence type="ECO:0000256" key="3">
    <source>
        <dbReference type="ARBA" id="ARBA00022777"/>
    </source>
</evidence>
<dbReference type="PANTHER" id="PTHR43289:SF6">
    <property type="entry name" value="SERINE_THREONINE-PROTEIN KINASE NEKL-3"/>
    <property type="match status" value="1"/>
</dbReference>
<comment type="caution">
    <text evidence="6">The sequence shown here is derived from an EMBL/GenBank/DDBJ whole genome shotgun (WGS) entry which is preliminary data.</text>
</comment>
<gene>
    <name evidence="6" type="ORF">KAK11_01800</name>
</gene>
<keyword evidence="3 6" id="KW-0418">Kinase</keyword>
<evidence type="ECO:0000256" key="2">
    <source>
        <dbReference type="ARBA" id="ARBA00022741"/>
    </source>
</evidence>
<protein>
    <submittedName>
        <fullName evidence="6">Serine/threonine protein kinase</fullName>
    </submittedName>
</protein>
<dbReference type="SMART" id="SM00220">
    <property type="entry name" value="S_TKc"/>
    <property type="match status" value="1"/>
</dbReference>
<dbReference type="SUPFAM" id="SSF56112">
    <property type="entry name" value="Protein kinase-like (PK-like)"/>
    <property type="match status" value="1"/>
</dbReference>
<dbReference type="RefSeq" id="WP_210805542.1">
    <property type="nucleotide sequence ID" value="NZ_JAGQDG010000001.1"/>
</dbReference>
<dbReference type="PROSITE" id="PS00108">
    <property type="entry name" value="PROTEIN_KINASE_ST"/>
    <property type="match status" value="1"/>
</dbReference>